<evidence type="ECO:0000259" key="3">
    <source>
        <dbReference type="Pfam" id="PF00535"/>
    </source>
</evidence>
<protein>
    <recommendedName>
        <fullName evidence="3">Glycosyltransferase 2-like domain-containing protein</fullName>
    </recommendedName>
</protein>
<comment type="caution">
    <text evidence="4">The sequence shown here is derived from an EMBL/GenBank/DDBJ whole genome shotgun (WGS) entry which is preliminary data.</text>
</comment>
<keyword evidence="2" id="KW-0472">Membrane</keyword>
<dbReference type="AlphaFoldDB" id="A0A271J612"/>
<dbReference type="SUPFAM" id="SSF53448">
    <property type="entry name" value="Nucleotide-diphospho-sugar transferases"/>
    <property type="match status" value="1"/>
</dbReference>
<name>A0A271J612_9BACT</name>
<keyword evidence="2" id="KW-1133">Transmembrane helix</keyword>
<dbReference type="Gene3D" id="3.40.50.720">
    <property type="entry name" value="NAD(P)-binding Rossmann-like Domain"/>
    <property type="match status" value="1"/>
</dbReference>
<feature type="transmembrane region" description="Helical" evidence="2">
    <location>
        <begin position="337"/>
        <end position="358"/>
    </location>
</feature>
<feature type="region of interest" description="Disordered" evidence="1">
    <location>
        <begin position="203"/>
        <end position="225"/>
    </location>
</feature>
<dbReference type="InterPro" id="IPR029044">
    <property type="entry name" value="Nucleotide-diphossugar_trans"/>
</dbReference>
<evidence type="ECO:0000256" key="1">
    <source>
        <dbReference type="SAM" id="MobiDB-lite"/>
    </source>
</evidence>
<evidence type="ECO:0000256" key="2">
    <source>
        <dbReference type="SAM" id="Phobius"/>
    </source>
</evidence>
<dbReference type="OrthoDB" id="9771846at2"/>
<dbReference type="CDD" id="cd04186">
    <property type="entry name" value="GT_2_like_c"/>
    <property type="match status" value="1"/>
</dbReference>
<dbReference type="Proteomes" id="UP000216339">
    <property type="component" value="Unassembled WGS sequence"/>
</dbReference>
<dbReference type="Gene3D" id="3.90.550.10">
    <property type="entry name" value="Spore Coat Polysaccharide Biosynthesis Protein SpsA, Chain A"/>
    <property type="match status" value="1"/>
</dbReference>
<keyword evidence="5" id="KW-1185">Reference proteome</keyword>
<evidence type="ECO:0000313" key="4">
    <source>
        <dbReference type="EMBL" id="PAP78395.1"/>
    </source>
</evidence>
<feature type="transmembrane region" description="Helical" evidence="2">
    <location>
        <begin position="370"/>
        <end position="390"/>
    </location>
</feature>
<accession>A0A271J612</accession>
<organism evidence="4 5">
    <name type="scientific">Rubrivirga marina</name>
    <dbReference type="NCBI Taxonomy" id="1196024"/>
    <lineage>
        <taxon>Bacteria</taxon>
        <taxon>Pseudomonadati</taxon>
        <taxon>Rhodothermota</taxon>
        <taxon>Rhodothermia</taxon>
        <taxon>Rhodothermales</taxon>
        <taxon>Rubricoccaceae</taxon>
        <taxon>Rubrivirga</taxon>
    </lineage>
</organism>
<feature type="domain" description="Glycosyltransferase 2-like" evidence="3">
    <location>
        <begin position="18"/>
        <end position="158"/>
    </location>
</feature>
<evidence type="ECO:0000313" key="5">
    <source>
        <dbReference type="Proteomes" id="UP000216339"/>
    </source>
</evidence>
<dbReference type="Pfam" id="PF13727">
    <property type="entry name" value="CoA_binding_3"/>
    <property type="match status" value="1"/>
</dbReference>
<reference evidence="4 5" key="1">
    <citation type="submission" date="2016-11" db="EMBL/GenBank/DDBJ databases">
        <title>Study of marine rhodopsin-containing bacteria.</title>
        <authorList>
            <person name="Yoshizawa S."/>
            <person name="Kumagai Y."/>
            <person name="Kogure K."/>
        </authorList>
    </citation>
    <scope>NUCLEOTIDE SEQUENCE [LARGE SCALE GENOMIC DNA]</scope>
    <source>
        <strain evidence="4 5">SAORIC-28</strain>
    </source>
</reference>
<dbReference type="PANTHER" id="PTHR43179:SF7">
    <property type="entry name" value="RHAMNOSYLTRANSFERASE WBBL"/>
    <property type="match status" value="1"/>
</dbReference>
<sequence length="709" mass="76080">MHPAPVTPRTTAAAVDVSVVIVTYNVREFLEQALRSVERASAGLEVETWVVDNDSADGSVEMVRERFPDVRLVANEENVGFATANNQAIREAAGRYVLVLNPDTILQEDTLRRLVAFMDAHPDAGAVGCRILNPDGTFAPESRRAFPTPAVAFYRIAGLSKLFPQSPTFGRYNLTYLPVDEVCEVDALSGSCMMVRKDAVLPGQGDRGHEAGRGDGAASPTPHLPSPQVAGLLDEDFFMYGEDLDWCYRIQQAGWRIYYTPDTQIVHYKGESTKKGDLRYVLLFYGAMLRFVEKHVAQQEGAGVLDRLASGLLAVGLRLGIVARAAIAALGRIGRTVAAPATDAALAWVGLGATALAWSRVDGFAFEAGYYGLVLPAYAVALVAAIGLAGGYRRAGRALRPVLAGAGLAGLAVAALSYFVPTLAFSRAVVGLGLVVAAALLLARRIGRRAARRVPRSALLVGAGAEAERLQRLLDEHVRGSAVLGYVAEADEDGVALPRLGRPRQLRDLARLHGADDVVFAADSLTNTAILDGMRALRDLPVQLKILASGRDRIIGKASVEDYAAPLQAAERTVAPLRPAWTRRVVEVPVASAVLLLSPALRLAARFRPTPRLRRLAAMATRMPGVLAGHLALVGYDAAGTHPPPAWGLLPGVVSVLDTRAARPQTIAEAHRAYWFYARHQSTWLDVEILLRALWAAGEATDRGRRTPA</sequence>
<gene>
    <name evidence="4" type="ORF">BSZ37_19190</name>
</gene>
<feature type="transmembrane region" description="Helical" evidence="2">
    <location>
        <begin position="308"/>
        <end position="330"/>
    </location>
</feature>
<dbReference type="RefSeq" id="WP_095512076.1">
    <property type="nucleotide sequence ID" value="NZ_MQWD01000001.1"/>
</dbReference>
<dbReference type="InterPro" id="IPR001173">
    <property type="entry name" value="Glyco_trans_2-like"/>
</dbReference>
<dbReference type="Pfam" id="PF00535">
    <property type="entry name" value="Glycos_transf_2"/>
    <property type="match status" value="1"/>
</dbReference>
<dbReference type="PANTHER" id="PTHR43179">
    <property type="entry name" value="RHAMNOSYLTRANSFERASE WBBL"/>
    <property type="match status" value="1"/>
</dbReference>
<keyword evidence="2" id="KW-0812">Transmembrane</keyword>
<feature type="transmembrane region" description="Helical" evidence="2">
    <location>
        <begin position="402"/>
        <end position="419"/>
    </location>
</feature>
<proteinExistence type="predicted"/>
<dbReference type="EMBL" id="MQWD01000001">
    <property type="protein sequence ID" value="PAP78395.1"/>
    <property type="molecule type" value="Genomic_DNA"/>
</dbReference>
<feature type="transmembrane region" description="Helical" evidence="2">
    <location>
        <begin position="425"/>
        <end position="443"/>
    </location>
</feature>